<dbReference type="SUPFAM" id="SSF48317">
    <property type="entry name" value="Acid phosphatase/Vanadium-dependent haloperoxidase"/>
    <property type="match status" value="1"/>
</dbReference>
<keyword evidence="7 10" id="KW-0472">Membrane</keyword>
<dbReference type="GO" id="GO:0050380">
    <property type="term" value="F:undecaprenyl-diphosphatase activity"/>
    <property type="evidence" value="ECO:0007669"/>
    <property type="project" value="UniProtKB-EC"/>
</dbReference>
<proteinExistence type="predicted"/>
<dbReference type="Pfam" id="PF01569">
    <property type="entry name" value="PAP2"/>
    <property type="match status" value="1"/>
</dbReference>
<dbReference type="GO" id="GO:0005886">
    <property type="term" value="C:plasma membrane"/>
    <property type="evidence" value="ECO:0007669"/>
    <property type="project" value="UniProtKB-SubCell"/>
</dbReference>
<dbReference type="InterPro" id="IPR000326">
    <property type="entry name" value="PAP2/HPO"/>
</dbReference>
<feature type="transmembrane region" description="Helical" evidence="10">
    <location>
        <begin position="23"/>
        <end position="43"/>
    </location>
</feature>
<sequence>MHEAPVDSRSEAAGLRRWLAHNAWRLVVLFIGVLLPLAGFVALADDIHEAEAFHFDAALLLRMHAMASPGLNAFFVLMSKLGYQWGVIPLDVVIVAVLLLRRRWRKAAFAATAFIGSALLNLGSKQIFQRERPSLWESIAPESTFSFPSGHAMGSMTLALTLVFLTWRTRWRWPVLALVSGFVVSVGLSRVYLGVHYPSDILGGWCAAMIWVTGVYMLMFRRRWSLPAP</sequence>
<feature type="domain" description="Phosphatidic acid phosphatase type 2/haloperoxidase" evidence="11">
    <location>
        <begin position="107"/>
        <end position="216"/>
    </location>
</feature>
<keyword evidence="4 10" id="KW-0812">Transmembrane</keyword>
<comment type="subcellular location">
    <subcellularLocation>
        <location evidence="1">Cell membrane</location>
        <topology evidence="1">Multi-pass membrane protein</topology>
    </subcellularLocation>
</comment>
<evidence type="ECO:0000256" key="1">
    <source>
        <dbReference type="ARBA" id="ARBA00004651"/>
    </source>
</evidence>
<dbReference type="PANTHER" id="PTHR14969">
    <property type="entry name" value="SPHINGOSINE-1-PHOSPHATE PHOSPHOHYDROLASE"/>
    <property type="match status" value="1"/>
</dbReference>
<dbReference type="InterPro" id="IPR036938">
    <property type="entry name" value="PAP2/HPO_sf"/>
</dbReference>
<feature type="transmembrane region" description="Helical" evidence="10">
    <location>
        <begin position="174"/>
        <end position="195"/>
    </location>
</feature>
<dbReference type="OrthoDB" id="9780918at2"/>
<evidence type="ECO:0000256" key="7">
    <source>
        <dbReference type="ARBA" id="ARBA00023136"/>
    </source>
</evidence>
<dbReference type="RefSeq" id="WP_057628230.1">
    <property type="nucleotide sequence ID" value="NZ_LDJJ01000027.1"/>
</dbReference>
<feature type="transmembrane region" description="Helical" evidence="10">
    <location>
        <begin position="201"/>
        <end position="220"/>
    </location>
</feature>
<dbReference type="Proteomes" id="UP000051863">
    <property type="component" value="Unassembled WGS sequence"/>
</dbReference>
<organism evidence="12 13">
    <name type="scientific">Stenotrophomonas terrae</name>
    <dbReference type="NCBI Taxonomy" id="405446"/>
    <lineage>
        <taxon>Bacteria</taxon>
        <taxon>Pseudomonadati</taxon>
        <taxon>Pseudomonadota</taxon>
        <taxon>Gammaproteobacteria</taxon>
        <taxon>Lysobacterales</taxon>
        <taxon>Lysobacteraceae</taxon>
        <taxon>Stenotrophomonas</taxon>
    </lineage>
</organism>
<dbReference type="SMART" id="SM00014">
    <property type="entry name" value="acidPPc"/>
    <property type="match status" value="1"/>
</dbReference>
<gene>
    <name evidence="12" type="ORF">ABB27_08305</name>
</gene>
<dbReference type="PANTHER" id="PTHR14969:SF62">
    <property type="entry name" value="DECAPRENYLPHOSPHORYL-5-PHOSPHORIBOSE PHOSPHATASE RV3807C-RELATED"/>
    <property type="match status" value="1"/>
</dbReference>
<keyword evidence="6 10" id="KW-1133">Transmembrane helix</keyword>
<dbReference type="PATRIC" id="fig|405446.3.peg.1111"/>
<reference evidence="12 13" key="1">
    <citation type="submission" date="2015-05" db="EMBL/GenBank/DDBJ databases">
        <title>Genome sequencing and analysis of members of genus Stenotrophomonas.</title>
        <authorList>
            <person name="Patil P.P."/>
            <person name="Midha S."/>
            <person name="Patil P.B."/>
        </authorList>
    </citation>
    <scope>NUCLEOTIDE SEQUENCE [LARGE SCALE GENOMIC DNA]</scope>
    <source>
        <strain evidence="12 13">DSM 18941</strain>
    </source>
</reference>
<comment type="catalytic activity">
    <reaction evidence="9">
        <text>di-trans,octa-cis-undecaprenyl diphosphate + H2O = di-trans,octa-cis-undecaprenyl phosphate + phosphate + H(+)</text>
        <dbReference type="Rhea" id="RHEA:28094"/>
        <dbReference type="ChEBI" id="CHEBI:15377"/>
        <dbReference type="ChEBI" id="CHEBI:15378"/>
        <dbReference type="ChEBI" id="CHEBI:43474"/>
        <dbReference type="ChEBI" id="CHEBI:58405"/>
        <dbReference type="ChEBI" id="CHEBI:60392"/>
        <dbReference type="EC" id="3.6.1.27"/>
    </reaction>
</comment>
<evidence type="ECO:0000256" key="6">
    <source>
        <dbReference type="ARBA" id="ARBA00022989"/>
    </source>
</evidence>
<evidence type="ECO:0000256" key="2">
    <source>
        <dbReference type="ARBA" id="ARBA00012374"/>
    </source>
</evidence>
<name>A0A0R0CEX0_9GAMM</name>
<evidence type="ECO:0000259" key="11">
    <source>
        <dbReference type="SMART" id="SM00014"/>
    </source>
</evidence>
<feature type="transmembrane region" description="Helical" evidence="10">
    <location>
        <begin position="148"/>
        <end position="167"/>
    </location>
</feature>
<dbReference type="EC" id="3.6.1.27" evidence="2"/>
<keyword evidence="5" id="KW-0378">Hydrolase</keyword>
<evidence type="ECO:0000313" key="12">
    <source>
        <dbReference type="EMBL" id="KRG67808.1"/>
    </source>
</evidence>
<dbReference type="CDD" id="cd03392">
    <property type="entry name" value="PAP2_like_2"/>
    <property type="match status" value="1"/>
</dbReference>
<dbReference type="Gene3D" id="1.20.144.10">
    <property type="entry name" value="Phosphatidic acid phosphatase type 2/haloperoxidase"/>
    <property type="match status" value="2"/>
</dbReference>
<comment type="caution">
    <text evidence="12">The sequence shown here is derived from an EMBL/GenBank/DDBJ whole genome shotgun (WGS) entry which is preliminary data.</text>
</comment>
<keyword evidence="3" id="KW-1003">Cell membrane</keyword>
<keyword evidence="13" id="KW-1185">Reference proteome</keyword>
<dbReference type="EMBL" id="LDJJ01000027">
    <property type="protein sequence ID" value="KRG67808.1"/>
    <property type="molecule type" value="Genomic_DNA"/>
</dbReference>
<evidence type="ECO:0000313" key="13">
    <source>
        <dbReference type="Proteomes" id="UP000051863"/>
    </source>
</evidence>
<feature type="transmembrane region" description="Helical" evidence="10">
    <location>
        <begin position="83"/>
        <end position="100"/>
    </location>
</feature>
<evidence type="ECO:0000256" key="9">
    <source>
        <dbReference type="ARBA" id="ARBA00047594"/>
    </source>
</evidence>
<evidence type="ECO:0000256" key="10">
    <source>
        <dbReference type="SAM" id="Phobius"/>
    </source>
</evidence>
<evidence type="ECO:0000256" key="8">
    <source>
        <dbReference type="ARBA" id="ARBA00032707"/>
    </source>
</evidence>
<feature type="transmembrane region" description="Helical" evidence="10">
    <location>
        <begin position="107"/>
        <end position="128"/>
    </location>
</feature>
<protein>
    <recommendedName>
        <fullName evidence="2">undecaprenyl-diphosphate phosphatase</fullName>
        <ecNumber evidence="2">3.6.1.27</ecNumber>
    </recommendedName>
    <alternativeName>
        <fullName evidence="8">Undecaprenyl pyrophosphate phosphatase</fullName>
    </alternativeName>
</protein>
<dbReference type="AlphaFoldDB" id="A0A0R0CEX0"/>
<accession>A0A0R0CEX0</accession>
<evidence type="ECO:0000256" key="5">
    <source>
        <dbReference type="ARBA" id="ARBA00022801"/>
    </source>
</evidence>
<evidence type="ECO:0000256" key="3">
    <source>
        <dbReference type="ARBA" id="ARBA00022475"/>
    </source>
</evidence>
<evidence type="ECO:0000256" key="4">
    <source>
        <dbReference type="ARBA" id="ARBA00022692"/>
    </source>
</evidence>